<dbReference type="InterPro" id="IPR001764">
    <property type="entry name" value="Glyco_hydro_3_N"/>
</dbReference>
<dbReference type="InterPro" id="IPR036962">
    <property type="entry name" value="Glyco_hydro_3_N_sf"/>
</dbReference>
<dbReference type="GO" id="GO:0005975">
    <property type="term" value="P:carbohydrate metabolic process"/>
    <property type="evidence" value="ECO:0007669"/>
    <property type="project" value="InterPro"/>
</dbReference>
<comment type="similarity">
    <text evidence="2">Belongs to the glycosyl hydrolase 3 family.</text>
</comment>
<dbReference type="EMBL" id="PDEM01000023">
    <property type="protein sequence ID" value="PHZ84679.1"/>
    <property type="molecule type" value="Genomic_DNA"/>
</dbReference>
<dbReference type="FunCoup" id="A0A2G4YQT1">
    <property type="interactions" value="328"/>
</dbReference>
<dbReference type="Pfam" id="PF00933">
    <property type="entry name" value="Glyco_hydro_3"/>
    <property type="match status" value="1"/>
</dbReference>
<dbReference type="SUPFAM" id="SSF51445">
    <property type="entry name" value="(Trans)glycosidases"/>
    <property type="match status" value="1"/>
</dbReference>
<dbReference type="Proteomes" id="UP000229730">
    <property type="component" value="Unassembled WGS sequence"/>
</dbReference>
<dbReference type="InterPro" id="IPR017853">
    <property type="entry name" value="GH"/>
</dbReference>
<name>A0A2G4YQT1_9PROT</name>
<accession>A0A2G4YQT1</accession>
<keyword evidence="4" id="KW-0378">Hydrolase</keyword>
<evidence type="ECO:0000256" key="3">
    <source>
        <dbReference type="ARBA" id="ARBA00012663"/>
    </source>
</evidence>
<keyword evidence="5" id="KW-0326">Glycosidase</keyword>
<evidence type="ECO:0000256" key="4">
    <source>
        <dbReference type="ARBA" id="ARBA00022801"/>
    </source>
</evidence>
<proteinExistence type="inferred from homology"/>
<evidence type="ECO:0000256" key="1">
    <source>
        <dbReference type="ARBA" id="ARBA00001231"/>
    </source>
</evidence>
<dbReference type="EC" id="3.2.1.52" evidence="3"/>
<dbReference type="InParanoid" id="A0A2G4YQT1"/>
<dbReference type="PROSITE" id="PS00775">
    <property type="entry name" value="GLYCOSYL_HYDROL_F3"/>
    <property type="match status" value="1"/>
</dbReference>
<dbReference type="Gene3D" id="3.20.20.300">
    <property type="entry name" value="Glycoside hydrolase, family 3, N-terminal domain"/>
    <property type="match status" value="1"/>
</dbReference>
<evidence type="ECO:0000256" key="2">
    <source>
        <dbReference type="ARBA" id="ARBA00005336"/>
    </source>
</evidence>
<dbReference type="NCBIfam" id="NF003740">
    <property type="entry name" value="PRK05337.1"/>
    <property type="match status" value="1"/>
</dbReference>
<dbReference type="RefSeq" id="WP_099472905.1">
    <property type="nucleotide sequence ID" value="NZ_CP041025.1"/>
</dbReference>
<dbReference type="InterPro" id="IPR019800">
    <property type="entry name" value="Glyco_hydro_3_AS"/>
</dbReference>
<comment type="catalytic activity">
    <reaction evidence="1">
        <text>Hydrolysis of terminal non-reducing N-acetyl-D-hexosamine residues in N-acetyl-beta-D-hexosaminides.</text>
        <dbReference type="EC" id="3.2.1.52"/>
    </reaction>
</comment>
<protein>
    <recommendedName>
        <fullName evidence="3">beta-N-acetylhexosaminidase</fullName>
        <ecNumber evidence="3">3.2.1.52</ecNumber>
    </recommendedName>
</protein>
<dbReference type="OrthoDB" id="9786661at2"/>
<dbReference type="PANTHER" id="PTHR30480">
    <property type="entry name" value="BETA-HEXOSAMINIDASE-RELATED"/>
    <property type="match status" value="1"/>
</dbReference>
<dbReference type="GO" id="GO:0009254">
    <property type="term" value="P:peptidoglycan turnover"/>
    <property type="evidence" value="ECO:0007669"/>
    <property type="project" value="TreeGrafter"/>
</dbReference>
<organism evidence="7 8">
    <name type="scientific">Paremcibacter congregatus</name>
    <dbReference type="NCBI Taxonomy" id="2043170"/>
    <lineage>
        <taxon>Bacteria</taxon>
        <taxon>Pseudomonadati</taxon>
        <taxon>Pseudomonadota</taxon>
        <taxon>Alphaproteobacteria</taxon>
        <taxon>Emcibacterales</taxon>
        <taxon>Emcibacteraceae</taxon>
        <taxon>Paremcibacter</taxon>
    </lineage>
</organism>
<dbReference type="PANTHER" id="PTHR30480:SF13">
    <property type="entry name" value="BETA-HEXOSAMINIDASE"/>
    <property type="match status" value="1"/>
</dbReference>
<evidence type="ECO:0000256" key="5">
    <source>
        <dbReference type="ARBA" id="ARBA00023295"/>
    </source>
</evidence>
<comment type="caution">
    <text evidence="7">The sequence shown here is derived from an EMBL/GenBank/DDBJ whole genome shotgun (WGS) entry which is preliminary data.</text>
</comment>
<keyword evidence="8" id="KW-1185">Reference proteome</keyword>
<dbReference type="InterPro" id="IPR050226">
    <property type="entry name" value="NagZ_Beta-hexosaminidase"/>
</dbReference>
<evidence type="ECO:0000313" key="8">
    <source>
        <dbReference type="Proteomes" id="UP000229730"/>
    </source>
</evidence>
<sequence>MTETPALRPASTTSNVIFGCSGLRLTRAEINLFTAVKPWGLILFSRNLQSPDQVTSLVGDFKEAIGRDEVMVLIDQEGGRVSRLPREFWRIPPSPTLFAEIYKNAPRDAETAIYLNYRLIAHDLKTLGINVNCAPMLDIPLAGSAPVVTDRALGTTPEGVSQLAVQAIAGMKAGGVAPVIKHGPGHGRATVDSHHDVPRVAASLESLAAFDFIPFKNLHKEAMLMTAHIIYDAIDSTLPGTISPIIINNIIRSELDFGGLIMTDDINMHALSGPIEQRGKQAIAAGCDVILHCSGILEEMTRLAEVVQDLEGASLKRAKKAEFEAFAEAGEIDPVQIQAELDRILHDYL</sequence>
<gene>
    <name evidence="7" type="ORF">CRD36_10345</name>
</gene>
<evidence type="ECO:0000313" key="7">
    <source>
        <dbReference type="EMBL" id="PHZ84679.1"/>
    </source>
</evidence>
<evidence type="ECO:0000259" key="6">
    <source>
        <dbReference type="Pfam" id="PF00933"/>
    </source>
</evidence>
<reference evidence="7 8" key="1">
    <citation type="submission" date="2017-10" db="EMBL/GenBank/DDBJ databases">
        <title>Frigbacter circumglobatus gen. nov. sp. nov., isolated from sediment cultured in situ.</title>
        <authorList>
            <person name="Zhao Z."/>
        </authorList>
    </citation>
    <scope>NUCLEOTIDE SEQUENCE [LARGE SCALE GENOMIC DNA]</scope>
    <source>
        <strain evidence="7 8">ZYL</strain>
    </source>
</reference>
<dbReference type="GO" id="GO:0004563">
    <property type="term" value="F:beta-N-acetylhexosaminidase activity"/>
    <property type="evidence" value="ECO:0007669"/>
    <property type="project" value="UniProtKB-EC"/>
</dbReference>
<feature type="domain" description="Glycoside hydrolase family 3 N-terminal" evidence="6">
    <location>
        <begin position="40"/>
        <end position="311"/>
    </location>
</feature>
<dbReference type="AlphaFoldDB" id="A0A2G4YQT1"/>